<comment type="caution">
    <text evidence="7">The sequence shown here is derived from an EMBL/GenBank/DDBJ whole genome shotgun (WGS) entry which is preliminary data.</text>
</comment>
<keyword evidence="2 5" id="KW-0812">Transmembrane</keyword>
<dbReference type="InterPro" id="IPR020846">
    <property type="entry name" value="MFS_dom"/>
</dbReference>
<feature type="transmembrane region" description="Helical" evidence="5">
    <location>
        <begin position="126"/>
        <end position="143"/>
    </location>
</feature>
<evidence type="ECO:0000313" key="8">
    <source>
        <dbReference type="Proteomes" id="UP000729913"/>
    </source>
</evidence>
<gene>
    <name evidence="7" type="ORF">G9C98_007641</name>
</gene>
<dbReference type="OrthoDB" id="2544694at2759"/>
<dbReference type="GO" id="GO:0016020">
    <property type="term" value="C:membrane"/>
    <property type="evidence" value="ECO:0007669"/>
    <property type="project" value="UniProtKB-SubCell"/>
</dbReference>
<keyword evidence="8" id="KW-1185">Reference proteome</keyword>
<name>A0A8J5QLA2_9HYME</name>
<dbReference type="EMBL" id="JAAOIC020000067">
    <property type="protein sequence ID" value="KAG8034565.1"/>
    <property type="molecule type" value="Genomic_DNA"/>
</dbReference>
<evidence type="ECO:0000256" key="3">
    <source>
        <dbReference type="ARBA" id="ARBA00022989"/>
    </source>
</evidence>
<keyword evidence="4 5" id="KW-0472">Membrane</keyword>
<dbReference type="PANTHER" id="PTHR24064">
    <property type="entry name" value="SOLUTE CARRIER FAMILY 22 MEMBER"/>
    <property type="match status" value="1"/>
</dbReference>
<dbReference type="GO" id="GO:0022857">
    <property type="term" value="F:transmembrane transporter activity"/>
    <property type="evidence" value="ECO:0007669"/>
    <property type="project" value="InterPro"/>
</dbReference>
<keyword evidence="3 5" id="KW-1133">Transmembrane helix</keyword>
<dbReference type="Proteomes" id="UP000729913">
    <property type="component" value="Unassembled WGS sequence"/>
</dbReference>
<feature type="transmembrane region" description="Helical" evidence="5">
    <location>
        <begin position="96"/>
        <end position="114"/>
    </location>
</feature>
<evidence type="ECO:0000256" key="1">
    <source>
        <dbReference type="ARBA" id="ARBA00004141"/>
    </source>
</evidence>
<dbReference type="InterPro" id="IPR011701">
    <property type="entry name" value="MFS"/>
</dbReference>
<feature type="transmembrane region" description="Helical" evidence="5">
    <location>
        <begin position="149"/>
        <end position="172"/>
    </location>
</feature>
<evidence type="ECO:0000256" key="4">
    <source>
        <dbReference type="ARBA" id="ARBA00023136"/>
    </source>
</evidence>
<feature type="non-terminal residue" evidence="7">
    <location>
        <position position="1"/>
    </location>
</feature>
<protein>
    <recommendedName>
        <fullName evidence="6">Major facilitator superfamily (MFS) profile domain-containing protein</fullName>
    </recommendedName>
</protein>
<sequence length="250" mass="27451">IPEYACSIPELRSVNWSASEIKNISTASGSCKKYNYNYTYLADLSFEDALEQTKPLQSKLEVITCSTFTFGDSKWLTIVEEWDLVCEKEMYRANSYLVFVLGKLVSSGIFGILADTYGRKRRKSTVILYLITCVCLLSIVAVPHDHKGLIVGITLAGRFALNAVSSIIILITSDLFPTEVRNSAVGMSSLMAQIGSLAAPYVVHLLGKVAWWAPTTLCGILAFATGILSIMIPESEDTNSETNLEEKVVI</sequence>
<dbReference type="Pfam" id="PF07690">
    <property type="entry name" value="MFS_1"/>
    <property type="match status" value="1"/>
</dbReference>
<feature type="domain" description="Major facilitator superfamily (MFS) profile" evidence="6">
    <location>
        <begin position="37"/>
        <end position="250"/>
    </location>
</feature>
<evidence type="ECO:0000256" key="5">
    <source>
        <dbReference type="SAM" id="Phobius"/>
    </source>
</evidence>
<comment type="subcellular location">
    <subcellularLocation>
        <location evidence="1">Membrane</location>
        <topology evidence="1">Multi-pass membrane protein</topology>
    </subcellularLocation>
</comment>
<feature type="transmembrane region" description="Helical" evidence="5">
    <location>
        <begin position="209"/>
        <end position="232"/>
    </location>
</feature>
<dbReference type="PROSITE" id="PS50850">
    <property type="entry name" value="MFS"/>
    <property type="match status" value="1"/>
</dbReference>
<evidence type="ECO:0000256" key="2">
    <source>
        <dbReference type="ARBA" id="ARBA00022692"/>
    </source>
</evidence>
<feature type="transmembrane region" description="Helical" evidence="5">
    <location>
        <begin position="184"/>
        <end position="203"/>
    </location>
</feature>
<evidence type="ECO:0000259" key="6">
    <source>
        <dbReference type="PROSITE" id="PS50850"/>
    </source>
</evidence>
<proteinExistence type="predicted"/>
<organism evidence="7 8">
    <name type="scientific">Cotesia typhae</name>
    <dbReference type="NCBI Taxonomy" id="2053667"/>
    <lineage>
        <taxon>Eukaryota</taxon>
        <taxon>Metazoa</taxon>
        <taxon>Ecdysozoa</taxon>
        <taxon>Arthropoda</taxon>
        <taxon>Hexapoda</taxon>
        <taxon>Insecta</taxon>
        <taxon>Pterygota</taxon>
        <taxon>Neoptera</taxon>
        <taxon>Endopterygota</taxon>
        <taxon>Hymenoptera</taxon>
        <taxon>Apocrita</taxon>
        <taxon>Ichneumonoidea</taxon>
        <taxon>Braconidae</taxon>
        <taxon>Microgastrinae</taxon>
        <taxon>Cotesia</taxon>
    </lineage>
</organism>
<dbReference type="AlphaFoldDB" id="A0A8J5QLA2"/>
<evidence type="ECO:0000313" key="7">
    <source>
        <dbReference type="EMBL" id="KAG8034565.1"/>
    </source>
</evidence>
<reference evidence="7" key="1">
    <citation type="submission" date="2020-03" db="EMBL/GenBank/DDBJ databases">
        <authorList>
            <person name="Chebbi M.A."/>
            <person name="Drezen J.M."/>
        </authorList>
    </citation>
    <scope>NUCLEOTIDE SEQUENCE</scope>
    <source>
        <tissue evidence="7">Whole body</tissue>
    </source>
</reference>
<reference evidence="7" key="2">
    <citation type="submission" date="2021-04" db="EMBL/GenBank/DDBJ databases">
        <title>Genome-wide patterns of bracovirus chromosomal integration into multiple host tissues during parasitism.</title>
        <authorList>
            <person name="Chebbi M.A.C."/>
        </authorList>
    </citation>
    <scope>NUCLEOTIDE SEQUENCE</scope>
    <source>
        <tissue evidence="7">Whole body</tissue>
    </source>
</reference>
<accession>A0A8J5QLA2</accession>